<organism evidence="2 3">
    <name type="scientific">Haloechinothrix alba</name>
    <dbReference type="NCBI Taxonomy" id="664784"/>
    <lineage>
        <taxon>Bacteria</taxon>
        <taxon>Bacillati</taxon>
        <taxon>Actinomycetota</taxon>
        <taxon>Actinomycetes</taxon>
        <taxon>Pseudonocardiales</taxon>
        <taxon>Pseudonocardiaceae</taxon>
        <taxon>Haloechinothrix</taxon>
    </lineage>
</organism>
<feature type="transmembrane region" description="Helical" evidence="1">
    <location>
        <begin position="221"/>
        <end position="244"/>
    </location>
</feature>
<dbReference type="InterPro" id="IPR030802">
    <property type="entry name" value="Permease_MalE"/>
</dbReference>
<reference evidence="2 3" key="1">
    <citation type="submission" date="2017-06" db="EMBL/GenBank/DDBJ databases">
        <authorList>
            <person name="Kim H.J."/>
            <person name="Triplett B.A."/>
        </authorList>
    </citation>
    <scope>NUCLEOTIDE SEQUENCE [LARGE SCALE GENOMIC DNA]</scope>
    <source>
        <strain evidence="2 3">DSM 45207</strain>
    </source>
</reference>
<dbReference type="Proteomes" id="UP000198348">
    <property type="component" value="Unassembled WGS sequence"/>
</dbReference>
<dbReference type="AlphaFoldDB" id="A0A238XP67"/>
<keyword evidence="1" id="KW-0472">Membrane</keyword>
<dbReference type="Pfam" id="PF02405">
    <property type="entry name" value="MlaE"/>
    <property type="match status" value="1"/>
</dbReference>
<proteinExistence type="predicted"/>
<keyword evidence="1" id="KW-1133">Transmembrane helix</keyword>
<dbReference type="GO" id="GO:0005548">
    <property type="term" value="F:phospholipid transporter activity"/>
    <property type="evidence" value="ECO:0007669"/>
    <property type="project" value="TreeGrafter"/>
</dbReference>
<name>A0A238XP67_9PSEU</name>
<feature type="transmembrane region" description="Helical" evidence="1">
    <location>
        <begin position="108"/>
        <end position="131"/>
    </location>
</feature>
<dbReference type="GO" id="GO:0043190">
    <property type="term" value="C:ATP-binding cassette (ABC) transporter complex"/>
    <property type="evidence" value="ECO:0007669"/>
    <property type="project" value="InterPro"/>
</dbReference>
<feature type="transmembrane region" description="Helical" evidence="1">
    <location>
        <begin position="170"/>
        <end position="201"/>
    </location>
</feature>
<keyword evidence="1" id="KW-0812">Transmembrane</keyword>
<evidence type="ECO:0000256" key="1">
    <source>
        <dbReference type="SAM" id="Phobius"/>
    </source>
</evidence>
<keyword evidence="3" id="KW-1185">Reference proteome</keyword>
<evidence type="ECO:0000313" key="3">
    <source>
        <dbReference type="Proteomes" id="UP000198348"/>
    </source>
</evidence>
<dbReference type="RefSeq" id="WP_089301771.1">
    <property type="nucleotide sequence ID" value="NZ_FZNW01000011.1"/>
</dbReference>
<evidence type="ECO:0000313" key="2">
    <source>
        <dbReference type="EMBL" id="SNR60472.1"/>
    </source>
</evidence>
<dbReference type="EMBL" id="FZNW01000011">
    <property type="protein sequence ID" value="SNR60472.1"/>
    <property type="molecule type" value="Genomic_DNA"/>
</dbReference>
<gene>
    <name evidence="2" type="ORF">SAMN06265360_111155</name>
</gene>
<feature type="transmembrane region" description="Helical" evidence="1">
    <location>
        <begin position="44"/>
        <end position="63"/>
    </location>
</feature>
<feature type="transmembrane region" description="Helical" evidence="1">
    <location>
        <begin position="70"/>
        <end position="96"/>
    </location>
</feature>
<feature type="transmembrane region" description="Helical" evidence="1">
    <location>
        <begin position="265"/>
        <end position="289"/>
    </location>
</feature>
<dbReference type="OrthoDB" id="3745645at2"/>
<protein>
    <submittedName>
        <fullName evidence="2">Phospholipid/cholesterol/gamma-HCH transport system permease protein</fullName>
    </submittedName>
</protein>
<accession>A0A238XP67</accession>
<dbReference type="PANTHER" id="PTHR30188">
    <property type="entry name" value="ABC TRANSPORTER PERMEASE PROTEIN-RELATED"/>
    <property type="match status" value="1"/>
</dbReference>
<sequence length="290" mass="30597">MSNSRSVGGASAARERINQEGNASDPLDKLAASTVSGLDTLGKIAIFGFGMFADLPFVVRHYFSEAIRQAGILVVSSSVVLWVFTLTIGLEAALLAHYILGNVGAQDYAGMFIAFAVMQATSASTFGWIFAAKVGCGYAAELGTMRITEEVDALRVMGMHPRAYLAGTRLLACLLAVPFIFVVTLTMMLAGGWVMAVQILGTTSSGGFLDVLWTFMTPLDVLLALVWSMATVVAIVVVSCYFGYNASGGPVGVGTNTARSMALNLIVASAFTGLFYQVFFGMNVAFPIAN</sequence>
<dbReference type="PANTHER" id="PTHR30188:SF13">
    <property type="entry name" value="CONSERVED HYPOTHETICAL INTEGRAL MEMBRANE PROTEIN YRBE3B"/>
    <property type="match status" value="1"/>
</dbReference>